<dbReference type="EMBL" id="JADCNM010000003">
    <property type="protein sequence ID" value="KAG0489493.1"/>
    <property type="molecule type" value="Genomic_DNA"/>
</dbReference>
<organism evidence="1 2">
    <name type="scientific">Vanilla planifolia</name>
    <name type="common">Vanilla</name>
    <dbReference type="NCBI Taxonomy" id="51239"/>
    <lineage>
        <taxon>Eukaryota</taxon>
        <taxon>Viridiplantae</taxon>
        <taxon>Streptophyta</taxon>
        <taxon>Embryophyta</taxon>
        <taxon>Tracheophyta</taxon>
        <taxon>Spermatophyta</taxon>
        <taxon>Magnoliopsida</taxon>
        <taxon>Liliopsida</taxon>
        <taxon>Asparagales</taxon>
        <taxon>Orchidaceae</taxon>
        <taxon>Vanilloideae</taxon>
        <taxon>Vanilleae</taxon>
        <taxon>Vanilla</taxon>
    </lineage>
</organism>
<gene>
    <name evidence="1" type="ORF">HPP92_006356</name>
</gene>
<dbReference type="Proteomes" id="UP000639772">
    <property type="component" value="Chromosome 3"/>
</dbReference>
<accession>A0A835RFG5</accession>
<evidence type="ECO:0000313" key="2">
    <source>
        <dbReference type="Proteomes" id="UP000639772"/>
    </source>
</evidence>
<sequence length="139" mass="15486">MESSYGLIAVGCSAINIRLYLGLDISSISTNGERTGKLRLIEGWMIADMGGYWEDKVAYKLAKLIAPKLDEEIQLRNSMNYKVLISVGNDESGDEDSVSYWSHHHGKHAKTRLKNSGKGILNFIGNKLSKKQKRIGEDV</sequence>
<proteinExistence type="predicted"/>
<reference evidence="1 2" key="1">
    <citation type="journal article" date="2020" name="Nat. Food">
        <title>A phased Vanilla planifolia genome enables genetic improvement of flavour and production.</title>
        <authorList>
            <person name="Hasing T."/>
            <person name="Tang H."/>
            <person name="Brym M."/>
            <person name="Khazi F."/>
            <person name="Huang T."/>
            <person name="Chambers A.H."/>
        </authorList>
    </citation>
    <scope>NUCLEOTIDE SEQUENCE [LARGE SCALE GENOMIC DNA]</scope>
    <source>
        <tissue evidence="1">Leaf</tissue>
    </source>
</reference>
<name>A0A835RFG5_VANPL</name>
<comment type="caution">
    <text evidence="1">The sequence shown here is derived from an EMBL/GenBank/DDBJ whole genome shotgun (WGS) entry which is preliminary data.</text>
</comment>
<dbReference type="AlphaFoldDB" id="A0A835RFG5"/>
<evidence type="ECO:0000313" key="1">
    <source>
        <dbReference type="EMBL" id="KAG0489493.1"/>
    </source>
</evidence>
<protein>
    <submittedName>
        <fullName evidence="1">Uncharacterized protein</fullName>
    </submittedName>
</protein>